<evidence type="ECO:0000313" key="4">
    <source>
        <dbReference type="EMBL" id="ACU75906.1"/>
    </source>
</evidence>
<keyword evidence="2" id="KW-0812">Transmembrane</keyword>
<dbReference type="SUPFAM" id="SSF56281">
    <property type="entry name" value="Metallo-hydrolase/oxidoreductase"/>
    <property type="match status" value="1"/>
</dbReference>
<name>C7Q5D7_CATAD</name>
<dbReference type="HOGENOM" id="CLU_010363_4_2_11"/>
<evidence type="ECO:0000256" key="2">
    <source>
        <dbReference type="SAM" id="Phobius"/>
    </source>
</evidence>
<dbReference type="STRING" id="479433.Caci_7076"/>
<gene>
    <name evidence="4" type="ordered locus">Caci_7076</name>
</gene>
<dbReference type="KEGG" id="cai:Caci_7076"/>
<keyword evidence="2" id="KW-0472">Membrane</keyword>
<dbReference type="OrthoDB" id="7177610at2"/>
<evidence type="ECO:0000256" key="1">
    <source>
        <dbReference type="SAM" id="MobiDB-lite"/>
    </source>
</evidence>
<dbReference type="PANTHER" id="PTHR30619">
    <property type="entry name" value="DNA INTERNALIZATION/COMPETENCE PROTEIN COMEC/REC2"/>
    <property type="match status" value="1"/>
</dbReference>
<feature type="domain" description="Metallo-beta-lactamase" evidence="3">
    <location>
        <begin position="92"/>
        <end position="317"/>
    </location>
</feature>
<evidence type="ECO:0000313" key="5">
    <source>
        <dbReference type="Proteomes" id="UP000000851"/>
    </source>
</evidence>
<keyword evidence="2" id="KW-1133">Transmembrane helix</keyword>
<feature type="compositionally biased region" description="Pro residues" evidence="1">
    <location>
        <begin position="207"/>
        <end position="216"/>
    </location>
</feature>
<dbReference type="InterPro" id="IPR035681">
    <property type="entry name" value="ComA-like_MBL"/>
</dbReference>
<dbReference type="Proteomes" id="UP000000851">
    <property type="component" value="Chromosome"/>
</dbReference>
<dbReference type="InterPro" id="IPR001279">
    <property type="entry name" value="Metallo-B-lactamas"/>
</dbReference>
<dbReference type="InterPro" id="IPR052159">
    <property type="entry name" value="Competence_DNA_uptake"/>
</dbReference>
<sequence length="363" mass="37878">MTEIGPWISPGPEPDPMRRRGNDPGRPGPGSRGGDGFRGGPNRPGGRGGVGAVTIILLAALISIAAVLFFIRSRPAIWPPQNWIFAVCDVGQGDALALAVGPGEAVVVDTGPDPAKADHCLTLLGVRKVPLLILTHFHADHVDGVPGVLKGRVVTEIETTDDPDPPRGVSEVTAWADAAHVATSMAAAGEHRQFGPVSWDVLWPDPSVSPPIPPEPGGKSRRRGRRQARASPKGRGEEGSGPNNSSVVLQVTVATRDGPVRLLLTGDIEPPSQAAILAAHPDLAADVLKVPHHGSAHQDPDLFAAVHPRVAVISVGKGNTYGHPAPRTIALASGAEARVFRTDEDGQVVVFGTAGRLQVAMRR</sequence>
<reference evidence="4 5" key="1">
    <citation type="journal article" date="2009" name="Stand. Genomic Sci.">
        <title>Complete genome sequence of Catenulispora acidiphila type strain (ID 139908).</title>
        <authorList>
            <person name="Copeland A."/>
            <person name="Lapidus A."/>
            <person name="Glavina Del Rio T."/>
            <person name="Nolan M."/>
            <person name="Lucas S."/>
            <person name="Chen F."/>
            <person name="Tice H."/>
            <person name="Cheng J.F."/>
            <person name="Bruce D."/>
            <person name="Goodwin L."/>
            <person name="Pitluck S."/>
            <person name="Mikhailova N."/>
            <person name="Pati A."/>
            <person name="Ivanova N."/>
            <person name="Mavromatis K."/>
            <person name="Chen A."/>
            <person name="Palaniappan K."/>
            <person name="Chain P."/>
            <person name="Land M."/>
            <person name="Hauser L."/>
            <person name="Chang Y.J."/>
            <person name="Jeffries C.D."/>
            <person name="Chertkov O."/>
            <person name="Brettin T."/>
            <person name="Detter J.C."/>
            <person name="Han C."/>
            <person name="Ali Z."/>
            <person name="Tindall B.J."/>
            <person name="Goker M."/>
            <person name="Bristow J."/>
            <person name="Eisen J.A."/>
            <person name="Markowitz V."/>
            <person name="Hugenholtz P."/>
            <person name="Kyrpides N.C."/>
            <person name="Klenk H.P."/>
        </authorList>
    </citation>
    <scope>NUCLEOTIDE SEQUENCE [LARGE SCALE GENOMIC DNA]</scope>
    <source>
        <strain evidence="5">DSM 44928 / JCM 14897 / NBRC 102108 / NRRL B-24433 / ID139908</strain>
    </source>
</reference>
<dbReference type="PANTHER" id="PTHR30619:SF1">
    <property type="entry name" value="RECOMBINATION PROTEIN 2"/>
    <property type="match status" value="1"/>
</dbReference>
<dbReference type="EMBL" id="CP001700">
    <property type="protein sequence ID" value="ACU75906.1"/>
    <property type="molecule type" value="Genomic_DNA"/>
</dbReference>
<dbReference type="Gene3D" id="3.60.15.10">
    <property type="entry name" value="Ribonuclease Z/Hydroxyacylglutathione hydrolase-like"/>
    <property type="match status" value="1"/>
</dbReference>
<feature type="compositionally biased region" description="Basic residues" evidence="1">
    <location>
        <begin position="219"/>
        <end position="228"/>
    </location>
</feature>
<dbReference type="SMART" id="SM00849">
    <property type="entry name" value="Lactamase_B"/>
    <property type="match status" value="1"/>
</dbReference>
<evidence type="ECO:0000259" key="3">
    <source>
        <dbReference type="SMART" id="SM00849"/>
    </source>
</evidence>
<dbReference type="InParanoid" id="C7Q5D7"/>
<dbReference type="AlphaFoldDB" id="C7Q5D7"/>
<keyword evidence="5" id="KW-1185">Reference proteome</keyword>
<dbReference type="eggNOG" id="COG2333">
    <property type="taxonomic scope" value="Bacteria"/>
</dbReference>
<dbReference type="Pfam" id="PF00753">
    <property type="entry name" value="Lactamase_B"/>
    <property type="match status" value="1"/>
</dbReference>
<feature type="compositionally biased region" description="Gly residues" evidence="1">
    <location>
        <begin position="28"/>
        <end position="45"/>
    </location>
</feature>
<dbReference type="InterPro" id="IPR036866">
    <property type="entry name" value="RibonucZ/Hydroxyglut_hydro"/>
</dbReference>
<proteinExistence type="predicted"/>
<organism evidence="4 5">
    <name type="scientific">Catenulispora acidiphila (strain DSM 44928 / JCM 14897 / NBRC 102108 / NRRL B-24433 / ID139908)</name>
    <dbReference type="NCBI Taxonomy" id="479433"/>
    <lineage>
        <taxon>Bacteria</taxon>
        <taxon>Bacillati</taxon>
        <taxon>Actinomycetota</taxon>
        <taxon>Actinomycetes</taxon>
        <taxon>Catenulisporales</taxon>
        <taxon>Catenulisporaceae</taxon>
        <taxon>Catenulispora</taxon>
    </lineage>
</organism>
<protein>
    <submittedName>
        <fullName evidence="4">Beta-lactamase domain protein</fullName>
    </submittedName>
</protein>
<feature type="region of interest" description="Disordered" evidence="1">
    <location>
        <begin position="1"/>
        <end position="45"/>
    </location>
</feature>
<dbReference type="CDD" id="cd07731">
    <property type="entry name" value="ComA-like_MBL-fold"/>
    <property type="match status" value="1"/>
</dbReference>
<feature type="transmembrane region" description="Helical" evidence="2">
    <location>
        <begin position="50"/>
        <end position="71"/>
    </location>
</feature>
<feature type="region of interest" description="Disordered" evidence="1">
    <location>
        <begin position="205"/>
        <end position="246"/>
    </location>
</feature>
<accession>C7Q5D7</accession>